<dbReference type="GO" id="GO:0005737">
    <property type="term" value="C:cytoplasm"/>
    <property type="evidence" value="ECO:0007669"/>
    <property type="project" value="TreeGrafter"/>
</dbReference>
<dbReference type="Pfam" id="PF04752">
    <property type="entry name" value="ChaC"/>
    <property type="match status" value="1"/>
</dbReference>
<proteinExistence type="predicted"/>
<protein>
    <recommendedName>
        <fullName evidence="1">glutathione-specific gamma-glutamylcyclotransferase</fullName>
        <ecNumber evidence="1">4.3.2.7</ecNumber>
    </recommendedName>
</protein>
<dbReference type="AlphaFoldDB" id="A0A918XYQ7"/>
<evidence type="ECO:0000313" key="4">
    <source>
        <dbReference type="Proteomes" id="UP000630353"/>
    </source>
</evidence>
<comment type="caution">
    <text evidence="3">The sequence shown here is derived from an EMBL/GenBank/DDBJ whole genome shotgun (WGS) entry which is preliminary data.</text>
</comment>
<dbReference type="GO" id="GO:0061928">
    <property type="term" value="F:glutathione specific gamma-glutamylcyclotransferase activity"/>
    <property type="evidence" value="ECO:0007669"/>
    <property type="project" value="UniProtKB-EC"/>
</dbReference>
<evidence type="ECO:0000313" key="3">
    <source>
        <dbReference type="EMBL" id="GHD63973.1"/>
    </source>
</evidence>
<dbReference type="GO" id="GO:0006751">
    <property type="term" value="P:glutathione catabolic process"/>
    <property type="evidence" value="ECO:0007669"/>
    <property type="project" value="InterPro"/>
</dbReference>
<dbReference type="SUPFAM" id="SSF110857">
    <property type="entry name" value="Gamma-glutamyl cyclotransferase-like"/>
    <property type="match status" value="1"/>
</dbReference>
<dbReference type="CDD" id="cd06661">
    <property type="entry name" value="GGCT_like"/>
    <property type="match status" value="1"/>
</dbReference>
<dbReference type="InterPro" id="IPR036568">
    <property type="entry name" value="GGCT-like_sf"/>
</dbReference>
<gene>
    <name evidence="3" type="ORF">GCM10017083_54990</name>
</gene>
<organism evidence="3 4">
    <name type="scientific">Thalassobaculum fulvum</name>
    <dbReference type="NCBI Taxonomy" id="1633335"/>
    <lineage>
        <taxon>Bacteria</taxon>
        <taxon>Pseudomonadati</taxon>
        <taxon>Pseudomonadota</taxon>
        <taxon>Alphaproteobacteria</taxon>
        <taxon>Rhodospirillales</taxon>
        <taxon>Thalassobaculaceae</taxon>
        <taxon>Thalassobaculum</taxon>
    </lineage>
</organism>
<dbReference type="InterPro" id="IPR013024">
    <property type="entry name" value="GGCT-like"/>
</dbReference>
<reference evidence="3" key="1">
    <citation type="journal article" date="2014" name="Int. J. Syst. Evol. Microbiol.">
        <title>Complete genome sequence of Corynebacterium casei LMG S-19264T (=DSM 44701T), isolated from a smear-ripened cheese.</title>
        <authorList>
            <consortium name="US DOE Joint Genome Institute (JGI-PGF)"/>
            <person name="Walter F."/>
            <person name="Albersmeier A."/>
            <person name="Kalinowski J."/>
            <person name="Ruckert C."/>
        </authorList>
    </citation>
    <scope>NUCLEOTIDE SEQUENCE</scope>
    <source>
        <strain evidence="3">KCTC 42651</strain>
    </source>
</reference>
<dbReference type="Proteomes" id="UP000630353">
    <property type="component" value="Unassembled WGS sequence"/>
</dbReference>
<keyword evidence="2" id="KW-0456">Lyase</keyword>
<dbReference type="PANTHER" id="PTHR12192">
    <property type="entry name" value="CATION TRANSPORT PROTEIN CHAC-RELATED"/>
    <property type="match status" value="1"/>
</dbReference>
<dbReference type="EMBL" id="BMZS01000018">
    <property type="protein sequence ID" value="GHD63973.1"/>
    <property type="molecule type" value="Genomic_DNA"/>
</dbReference>
<evidence type="ECO:0000256" key="1">
    <source>
        <dbReference type="ARBA" id="ARBA00012344"/>
    </source>
</evidence>
<dbReference type="PANTHER" id="PTHR12192:SF2">
    <property type="entry name" value="GLUTATHIONE-SPECIFIC GAMMA-GLUTAMYLCYCLOTRANSFERASE 2"/>
    <property type="match status" value="1"/>
</dbReference>
<keyword evidence="4" id="KW-1185">Reference proteome</keyword>
<reference evidence="3" key="2">
    <citation type="submission" date="2020-09" db="EMBL/GenBank/DDBJ databases">
        <authorList>
            <person name="Sun Q."/>
            <person name="Kim S."/>
        </authorList>
    </citation>
    <scope>NUCLEOTIDE SEQUENCE</scope>
    <source>
        <strain evidence="3">KCTC 42651</strain>
    </source>
</reference>
<evidence type="ECO:0000256" key="2">
    <source>
        <dbReference type="ARBA" id="ARBA00023239"/>
    </source>
</evidence>
<dbReference type="Gene3D" id="3.10.490.10">
    <property type="entry name" value="Gamma-glutamyl cyclotransferase-like"/>
    <property type="match status" value="1"/>
</dbReference>
<dbReference type="InterPro" id="IPR006840">
    <property type="entry name" value="ChaC"/>
</dbReference>
<sequence length="235" mass="26269">MPNDPSAPKPDHVIPLTRENILSGRIREWVAKHDDSFRPLTDSELRRTREAMFPPDGRPDGPVWLFGYGSLIWNPAFEFAEKRPATVHGLHRRFCLRTFLGRGSKDRPGLVLALDRGGCCRGVAFRIAAERVESELDIVWRREMISDAYRPRWLTAVTPEGPVRAIGFVINRGHERYTGALSEQAVAETIAHAAGFLGPCCDYLFNTVEHLDELGMPDAGLSRLADRVKAIRAAG</sequence>
<name>A0A918XYQ7_9PROT</name>
<dbReference type="RefSeq" id="WP_189995836.1">
    <property type="nucleotide sequence ID" value="NZ_BMZS01000018.1"/>
</dbReference>
<accession>A0A918XYQ7</accession>
<dbReference type="EC" id="4.3.2.7" evidence="1"/>